<evidence type="ECO:0000313" key="7">
    <source>
        <dbReference type="EMBL" id="CAB4980185.1"/>
    </source>
</evidence>
<dbReference type="SUPFAM" id="SSF53474">
    <property type="entry name" value="alpha/beta-Hydrolases"/>
    <property type="match status" value="1"/>
</dbReference>
<dbReference type="EMBL" id="CAFBOL010000013">
    <property type="protein sequence ID" value="CAB4980185.1"/>
    <property type="molecule type" value="Genomic_DNA"/>
</dbReference>
<sequence length="286" mass="32027">MSVAAGTPLQMPWLPPGHTMVLEGRGEVFYRHHVHPDPAVPTVLLLHGWTASADLQFFTAYETLAEHYSFVAIDHRGHGRGLRTPDHFELADAADDAALLVRALGVQSVITVGYSMGGPISCLLAYRHPELVHGMVVQATALEWRATWYERWQWKTVHLMGFILRTRAYPRAMRWGIRRLLGRGDDLTQYVPWISAEVRRNDSFHIVQAGQSLGRYDARVFAPTLGKPAASLITTRDRLVRPRKQRALAAALDAFVIELADDHLASWTSAQEFAAATLALVQHVDR</sequence>
<gene>
    <name evidence="3" type="ORF">UFOPK2656_00548</name>
    <name evidence="4" type="ORF">UFOPK3099_00552</name>
    <name evidence="5" type="ORF">UFOPK3267_02475</name>
    <name evidence="6" type="ORF">UFOPK3651_00586</name>
    <name evidence="7" type="ORF">UFOPK3931_00752</name>
    <name evidence="2" type="ORF">UFOPK4189_00546</name>
</gene>
<evidence type="ECO:0000313" key="3">
    <source>
        <dbReference type="EMBL" id="CAB4709165.1"/>
    </source>
</evidence>
<name>A0A6J6A1N8_9ZZZZ</name>
<evidence type="ECO:0000313" key="4">
    <source>
        <dbReference type="EMBL" id="CAB4808199.1"/>
    </source>
</evidence>
<protein>
    <submittedName>
        <fullName evidence="2">Unannotated protein</fullName>
    </submittedName>
</protein>
<dbReference type="InterPro" id="IPR029058">
    <property type="entry name" value="AB_hydrolase_fold"/>
</dbReference>
<evidence type="ECO:0000313" key="6">
    <source>
        <dbReference type="EMBL" id="CAB4916781.1"/>
    </source>
</evidence>
<dbReference type="InterPro" id="IPR050266">
    <property type="entry name" value="AB_hydrolase_sf"/>
</dbReference>
<proteinExistence type="predicted"/>
<dbReference type="InterPro" id="IPR000073">
    <property type="entry name" value="AB_hydrolase_1"/>
</dbReference>
<dbReference type="EMBL" id="CAFAAV010000028">
    <property type="protein sequence ID" value="CAB4808199.1"/>
    <property type="molecule type" value="Genomic_DNA"/>
</dbReference>
<evidence type="ECO:0000259" key="1">
    <source>
        <dbReference type="Pfam" id="PF00561"/>
    </source>
</evidence>
<feature type="domain" description="AB hydrolase-1" evidence="1">
    <location>
        <begin position="41"/>
        <end position="266"/>
    </location>
</feature>
<dbReference type="AlphaFoldDB" id="A0A6J6A1N8"/>
<dbReference type="EMBL" id="CAFBMT010000003">
    <property type="protein sequence ID" value="CAB4916781.1"/>
    <property type="molecule type" value="Genomic_DNA"/>
</dbReference>
<reference evidence="2" key="1">
    <citation type="submission" date="2020-05" db="EMBL/GenBank/DDBJ databases">
        <authorList>
            <person name="Chiriac C."/>
            <person name="Salcher M."/>
            <person name="Ghai R."/>
            <person name="Kavagutti S V."/>
        </authorList>
    </citation>
    <scope>NUCLEOTIDE SEQUENCE</scope>
</reference>
<evidence type="ECO:0000313" key="5">
    <source>
        <dbReference type="EMBL" id="CAB4852951.1"/>
    </source>
</evidence>
<dbReference type="GO" id="GO:0046464">
    <property type="term" value="P:acylglycerol catabolic process"/>
    <property type="evidence" value="ECO:0007669"/>
    <property type="project" value="TreeGrafter"/>
</dbReference>
<dbReference type="EMBL" id="CAESGF010000003">
    <property type="protein sequence ID" value="CAB4362765.1"/>
    <property type="molecule type" value="Genomic_DNA"/>
</dbReference>
<dbReference type="Pfam" id="PF00561">
    <property type="entry name" value="Abhydrolase_1"/>
    <property type="match status" value="1"/>
</dbReference>
<organism evidence="2">
    <name type="scientific">freshwater metagenome</name>
    <dbReference type="NCBI Taxonomy" id="449393"/>
    <lineage>
        <taxon>unclassified sequences</taxon>
        <taxon>metagenomes</taxon>
        <taxon>ecological metagenomes</taxon>
    </lineage>
</organism>
<dbReference type="Gene3D" id="3.40.50.1820">
    <property type="entry name" value="alpha/beta hydrolase"/>
    <property type="match status" value="1"/>
</dbReference>
<evidence type="ECO:0000313" key="2">
    <source>
        <dbReference type="EMBL" id="CAB4362765.1"/>
    </source>
</evidence>
<accession>A0A6J6A1N8</accession>
<dbReference type="GO" id="GO:0016020">
    <property type="term" value="C:membrane"/>
    <property type="evidence" value="ECO:0007669"/>
    <property type="project" value="TreeGrafter"/>
</dbReference>
<dbReference type="EMBL" id="CAEZYF010000003">
    <property type="protein sequence ID" value="CAB4709165.1"/>
    <property type="molecule type" value="Genomic_DNA"/>
</dbReference>
<dbReference type="PANTHER" id="PTHR43798:SF5">
    <property type="entry name" value="MONOACYLGLYCEROL LIPASE ABHD6"/>
    <property type="match status" value="1"/>
</dbReference>
<dbReference type="EMBL" id="CAFBIY010000178">
    <property type="protein sequence ID" value="CAB4852951.1"/>
    <property type="molecule type" value="Genomic_DNA"/>
</dbReference>
<dbReference type="GO" id="GO:0047372">
    <property type="term" value="F:monoacylglycerol lipase activity"/>
    <property type="evidence" value="ECO:0007669"/>
    <property type="project" value="TreeGrafter"/>
</dbReference>
<dbReference type="PANTHER" id="PTHR43798">
    <property type="entry name" value="MONOACYLGLYCEROL LIPASE"/>
    <property type="match status" value="1"/>
</dbReference>